<organism evidence="2 3">
    <name type="scientific">Hyaloperonospora arabidopsidis (strain Emoy2)</name>
    <name type="common">Downy mildew agent</name>
    <name type="synonym">Peronospora arabidopsidis</name>
    <dbReference type="NCBI Taxonomy" id="559515"/>
    <lineage>
        <taxon>Eukaryota</taxon>
        <taxon>Sar</taxon>
        <taxon>Stramenopiles</taxon>
        <taxon>Oomycota</taxon>
        <taxon>Peronosporomycetes</taxon>
        <taxon>Peronosporales</taxon>
        <taxon>Peronosporaceae</taxon>
        <taxon>Hyaloperonospora</taxon>
    </lineage>
</organism>
<evidence type="ECO:0000256" key="1">
    <source>
        <dbReference type="SAM" id="MobiDB-lite"/>
    </source>
</evidence>
<dbReference type="VEuPathDB" id="FungiDB:HpaG807845"/>
<sequence>MISRSLRFVARSDSSTDDVGARTAPSGDAAAAYMTQLWSKRWVATAAFRRTTVYRPITYDERARVEK</sequence>
<accession>M4BN58</accession>
<dbReference type="Proteomes" id="UP000011713">
    <property type="component" value="Unassembled WGS sequence"/>
</dbReference>
<dbReference type="InParanoid" id="M4BN58"/>
<proteinExistence type="predicted"/>
<name>M4BN58_HYAAE</name>
<dbReference type="HOGENOM" id="CLU_2817948_0_0_1"/>
<reference evidence="2" key="2">
    <citation type="submission" date="2015-06" db="UniProtKB">
        <authorList>
            <consortium name="EnsemblProtists"/>
        </authorList>
    </citation>
    <scope>IDENTIFICATION</scope>
    <source>
        <strain evidence="2">Emoy2</strain>
    </source>
</reference>
<evidence type="ECO:0000313" key="3">
    <source>
        <dbReference type="Proteomes" id="UP000011713"/>
    </source>
</evidence>
<dbReference type="AlphaFoldDB" id="M4BN58"/>
<protein>
    <submittedName>
        <fullName evidence="2">Uncharacterized protein</fullName>
    </submittedName>
</protein>
<reference evidence="3" key="1">
    <citation type="journal article" date="2010" name="Science">
        <title>Signatures of adaptation to obligate biotrophy in the Hyaloperonospora arabidopsidis genome.</title>
        <authorList>
            <person name="Baxter L."/>
            <person name="Tripathy S."/>
            <person name="Ishaque N."/>
            <person name="Boot N."/>
            <person name="Cabral A."/>
            <person name="Kemen E."/>
            <person name="Thines M."/>
            <person name="Ah-Fong A."/>
            <person name="Anderson R."/>
            <person name="Badejoko W."/>
            <person name="Bittner-Eddy P."/>
            <person name="Boore J.L."/>
            <person name="Chibucos M.C."/>
            <person name="Coates M."/>
            <person name="Dehal P."/>
            <person name="Delehaunty K."/>
            <person name="Dong S."/>
            <person name="Downton P."/>
            <person name="Dumas B."/>
            <person name="Fabro G."/>
            <person name="Fronick C."/>
            <person name="Fuerstenberg S.I."/>
            <person name="Fulton L."/>
            <person name="Gaulin E."/>
            <person name="Govers F."/>
            <person name="Hughes L."/>
            <person name="Humphray S."/>
            <person name="Jiang R.H."/>
            <person name="Judelson H."/>
            <person name="Kamoun S."/>
            <person name="Kyung K."/>
            <person name="Meijer H."/>
            <person name="Minx P."/>
            <person name="Morris P."/>
            <person name="Nelson J."/>
            <person name="Phuntumart V."/>
            <person name="Qutob D."/>
            <person name="Rehmany A."/>
            <person name="Rougon-Cardoso A."/>
            <person name="Ryden P."/>
            <person name="Torto-Alalibo T."/>
            <person name="Studholme D."/>
            <person name="Wang Y."/>
            <person name="Win J."/>
            <person name="Wood J."/>
            <person name="Clifton S.W."/>
            <person name="Rogers J."/>
            <person name="Van den Ackerveken G."/>
            <person name="Jones J.D."/>
            <person name="McDowell J.M."/>
            <person name="Beynon J."/>
            <person name="Tyler B.M."/>
        </authorList>
    </citation>
    <scope>NUCLEOTIDE SEQUENCE [LARGE SCALE GENOMIC DNA]</scope>
    <source>
        <strain evidence="3">Emoy2</strain>
    </source>
</reference>
<dbReference type="EnsemblProtists" id="HpaT807845">
    <property type="protein sequence ID" value="HpaP807845"/>
    <property type="gene ID" value="HpaG807845"/>
</dbReference>
<dbReference type="EMBL" id="JH598448">
    <property type="status" value="NOT_ANNOTATED_CDS"/>
    <property type="molecule type" value="Genomic_DNA"/>
</dbReference>
<keyword evidence="3" id="KW-1185">Reference proteome</keyword>
<evidence type="ECO:0000313" key="2">
    <source>
        <dbReference type="EnsemblProtists" id="HpaP807845"/>
    </source>
</evidence>
<feature type="region of interest" description="Disordered" evidence="1">
    <location>
        <begin position="1"/>
        <end position="25"/>
    </location>
</feature>